<dbReference type="AlphaFoldDB" id="A0A897N1S1"/>
<organism evidence="1 2">
    <name type="scientific">Halapricum desulfuricans</name>
    <dbReference type="NCBI Taxonomy" id="2841257"/>
    <lineage>
        <taxon>Archaea</taxon>
        <taxon>Methanobacteriati</taxon>
        <taxon>Methanobacteriota</taxon>
        <taxon>Stenosarchaea group</taxon>
        <taxon>Halobacteria</taxon>
        <taxon>Halobacteriales</taxon>
        <taxon>Haloarculaceae</taxon>
        <taxon>Halapricum</taxon>
    </lineage>
</organism>
<gene>
    <name evidence="1" type="ORF">HSR121_2130</name>
</gene>
<dbReference type="Proteomes" id="UP000663525">
    <property type="component" value="Chromosome"/>
</dbReference>
<name>A0A897N1S1_9EURY</name>
<dbReference type="RefSeq" id="WP_229112930.1">
    <property type="nucleotide sequence ID" value="NZ_CP064787.1"/>
</dbReference>
<sequence length="199" mass="22701">MFEGYKRKKMKKMARKLLESEQGKVALQILTTAERTLLQSVREQREAMGLDGDLDELPSKEDRAEQIRQLALAAIADEVPRHYVETYLRDRLDHVDEAAEYADLDEDEWVAQKERWADQLRAQGATGSDEALAARFVEMRYDVPIEEFYQFIVDWPESREAQEIEAIVTSGLKSANQTINAHTEILEEADVDVGDAQGA</sequence>
<dbReference type="GeneID" id="68855698"/>
<evidence type="ECO:0000313" key="2">
    <source>
        <dbReference type="Proteomes" id="UP000663525"/>
    </source>
</evidence>
<evidence type="ECO:0000313" key="1">
    <source>
        <dbReference type="EMBL" id="QSG06461.1"/>
    </source>
</evidence>
<accession>A0A897N1S1</accession>
<dbReference type="EMBL" id="CP064787">
    <property type="protein sequence ID" value="QSG06461.1"/>
    <property type="molecule type" value="Genomic_DNA"/>
</dbReference>
<protein>
    <submittedName>
        <fullName evidence="1">Uncharacterized protein</fullName>
    </submittedName>
</protein>
<reference evidence="1" key="1">
    <citation type="submission" date="2020-11" db="EMBL/GenBank/DDBJ databases">
        <title>Carbohydrate-dependent, anaerobic sulfur respiration: A novel catabolism in halophilic archaea.</title>
        <authorList>
            <person name="Sorokin D.Y."/>
            <person name="Messina E."/>
            <person name="Smedile F."/>
            <person name="La Cono V."/>
            <person name="Hallsworth J.E."/>
            <person name="Yakimov M.M."/>
        </authorList>
    </citation>
    <scope>NUCLEOTIDE SEQUENCE</scope>
    <source>
        <strain evidence="1">HSR12-1</strain>
    </source>
</reference>
<proteinExistence type="predicted"/>